<dbReference type="CDD" id="cd07361">
    <property type="entry name" value="MEMO_like"/>
    <property type="match status" value="1"/>
</dbReference>
<proteinExistence type="inferred from homology"/>
<dbReference type="PANTHER" id="PTHR11060:SF0">
    <property type="entry name" value="PROTEIN MEMO1"/>
    <property type="match status" value="1"/>
</dbReference>
<dbReference type="Proteomes" id="UP000232875">
    <property type="component" value="Unassembled WGS sequence"/>
</dbReference>
<protein>
    <submittedName>
        <fullName evidence="2">Uncharacterized protein</fullName>
    </submittedName>
</protein>
<evidence type="ECO:0000313" key="2">
    <source>
        <dbReference type="EMBL" id="PKI84144.1"/>
    </source>
</evidence>
<evidence type="ECO:0000256" key="1">
    <source>
        <dbReference type="ARBA" id="ARBA00006315"/>
    </source>
</evidence>
<reference evidence="2 3" key="1">
    <citation type="submission" date="2017-10" db="EMBL/GenBank/DDBJ databases">
        <title>A novel species of cold-tolerant Malassezia isolated from bats.</title>
        <authorList>
            <person name="Lorch J.M."/>
            <person name="Palmer J.M."/>
            <person name="Vanderwolf K.J."/>
            <person name="Schmidt K.Z."/>
            <person name="Verant M.L."/>
            <person name="Weller T.J."/>
            <person name="Blehert D.S."/>
        </authorList>
    </citation>
    <scope>NUCLEOTIDE SEQUENCE [LARGE SCALE GENOMIC DNA]</scope>
    <source>
        <strain evidence="2 3">NWHC:44797-103</strain>
    </source>
</reference>
<accession>A0A2N1JC74</accession>
<dbReference type="STRING" id="2020962.A0A2N1JC74"/>
<organism evidence="2 3">
    <name type="scientific">Malassezia vespertilionis</name>
    <dbReference type="NCBI Taxonomy" id="2020962"/>
    <lineage>
        <taxon>Eukaryota</taxon>
        <taxon>Fungi</taxon>
        <taxon>Dikarya</taxon>
        <taxon>Basidiomycota</taxon>
        <taxon>Ustilaginomycotina</taxon>
        <taxon>Malasseziomycetes</taxon>
        <taxon>Malasseziales</taxon>
        <taxon>Malasseziaceae</taxon>
        <taxon>Malassezia</taxon>
    </lineage>
</organism>
<dbReference type="Pfam" id="PF01875">
    <property type="entry name" value="Memo"/>
    <property type="match status" value="1"/>
</dbReference>
<evidence type="ECO:0000313" key="3">
    <source>
        <dbReference type="Proteomes" id="UP000232875"/>
    </source>
</evidence>
<dbReference type="OrthoDB" id="417112at2759"/>
<gene>
    <name evidence="2" type="ORF">MVES_001959</name>
</gene>
<keyword evidence="3" id="KW-1185">Reference proteome</keyword>
<sequence length="310" mass="34367">MSVRDATHAGTWYSSDPTVLERELNTWLDAAQTTPHPTVNEHGLQEPAVAQHPIVQGCKCIIAPHAGYRFSGPSAAWSYGCVDSASIDRVFVFGPSHRTYLEGLALSPFTKLATPLGNLDVDVNVNKQLHATSRIPFMSRAVDEAEHSLEMQYPYLAKVLRGRSVKVIPVLVGALNTKLAQEYASQVFATHARDLRTLFVFSSDFCHWGERFDYCYYCAQGDEPMHLACSTPVQYYARTPIYASIQGLDAEAMEAISTRPASVAVAQFEAYMRRTHNTICGRGPILLMLVLLALLETEGKHHQCVHNAVR</sequence>
<dbReference type="PANTHER" id="PTHR11060">
    <property type="entry name" value="PROTEIN MEMO1"/>
    <property type="match status" value="1"/>
</dbReference>
<dbReference type="HAMAP" id="MF_00055">
    <property type="entry name" value="MEMO1"/>
    <property type="match status" value="1"/>
</dbReference>
<dbReference type="NCBIfam" id="TIGR04336">
    <property type="entry name" value="AmmeMemoSam_B"/>
    <property type="match status" value="1"/>
</dbReference>
<dbReference type="AlphaFoldDB" id="A0A2N1JC74"/>
<name>A0A2N1JC74_9BASI</name>
<comment type="similarity">
    <text evidence="1">Belongs to the MEMO1 family.</text>
</comment>
<dbReference type="Gene3D" id="3.40.830.10">
    <property type="entry name" value="LigB-like"/>
    <property type="match status" value="1"/>
</dbReference>
<dbReference type="EMBL" id="KZ454990">
    <property type="protein sequence ID" value="PKI84144.1"/>
    <property type="molecule type" value="Genomic_DNA"/>
</dbReference>
<dbReference type="InterPro" id="IPR002737">
    <property type="entry name" value="MEMO1_fam"/>
</dbReference>